<dbReference type="PANTHER" id="PTHR28027:SF1">
    <property type="entry name" value="CAMP INDEPENDENT REGULATORY PROTEIN (AFU_ORTHOLOGUE AFUA_3G09640)"/>
    <property type="match status" value="1"/>
</dbReference>
<dbReference type="GO" id="GO:0003677">
    <property type="term" value="F:DNA binding"/>
    <property type="evidence" value="ECO:0007669"/>
    <property type="project" value="TreeGrafter"/>
</dbReference>
<feature type="region of interest" description="Disordered" evidence="1">
    <location>
        <begin position="353"/>
        <end position="434"/>
    </location>
</feature>
<feature type="region of interest" description="Disordered" evidence="1">
    <location>
        <begin position="91"/>
        <end position="130"/>
    </location>
</feature>
<dbReference type="PANTHER" id="PTHR28027">
    <property type="entry name" value="TRANSCRIPTIONAL REGULATOR MIT1"/>
    <property type="match status" value="1"/>
</dbReference>
<organism evidence="2 3">
    <name type="scientific">Coemansia javaensis</name>
    <dbReference type="NCBI Taxonomy" id="2761396"/>
    <lineage>
        <taxon>Eukaryota</taxon>
        <taxon>Fungi</taxon>
        <taxon>Fungi incertae sedis</taxon>
        <taxon>Zoopagomycota</taxon>
        <taxon>Kickxellomycotina</taxon>
        <taxon>Kickxellomycetes</taxon>
        <taxon>Kickxellales</taxon>
        <taxon>Kickxellaceae</taxon>
        <taxon>Coemansia</taxon>
    </lineage>
</organism>
<feature type="compositionally biased region" description="Low complexity" evidence="1">
    <location>
        <begin position="203"/>
        <end position="216"/>
    </location>
</feature>
<feature type="compositionally biased region" description="Polar residues" evidence="1">
    <location>
        <begin position="104"/>
        <end position="119"/>
    </location>
</feature>
<reference evidence="2" key="1">
    <citation type="submission" date="2022-07" db="EMBL/GenBank/DDBJ databases">
        <title>Phylogenomic reconstructions and comparative analyses of Kickxellomycotina fungi.</title>
        <authorList>
            <person name="Reynolds N.K."/>
            <person name="Stajich J.E."/>
            <person name="Barry K."/>
            <person name="Grigoriev I.V."/>
            <person name="Crous P."/>
            <person name="Smith M.E."/>
        </authorList>
    </citation>
    <scope>NUCLEOTIDE SEQUENCE</scope>
    <source>
        <strain evidence="2">NBRC 105414</strain>
    </source>
</reference>
<feature type="compositionally biased region" description="Low complexity" evidence="1">
    <location>
        <begin position="407"/>
        <end position="422"/>
    </location>
</feature>
<sequence>MTETYHGFVDTATDALLLFDACCDGLLPRVQRRFGDRERQTIRSGAVYVWDEEETSMRRWTDGRTWSPSRVHGCFLIYYELEGRRHQFVNRSGQGVRRARGSPRSAQGKQYSASPSPLQTPYDPSPPNVMQKEQGLIKRALSLCTNDKRRLHLVCYYSREDAENGRLVSPSNDPRFAGVQPRIDRYPELANGLGRFDRYGSGRARAPAAARPWKAPQPGSPGRPFRAEPPPPPHQQYQQYQHHHQQPGPGPARHAYGLPSPCAAAPGGGGGGGSSGVVVYPEPPTLHVLHHGQAYPTPPFLHTSPKQCIQGQPPLAPAWQHIEAPRAYAAHPHDMPRRGSHVRSPDALWDGGAKGLLIQSGDAGRMPSAPLPPSHHHRPHSQHQHHNHHHRHPHHHGTLPPPPTTRLPPIEQLQPAAAQEAQAKGRVPRMNSEDMRQLASLRLSLQ</sequence>
<dbReference type="Pfam" id="PF09729">
    <property type="entry name" value="Gti1_Pac2"/>
    <property type="match status" value="1"/>
</dbReference>
<dbReference type="OrthoDB" id="5572844at2759"/>
<accession>A0A9W8H8P2</accession>
<evidence type="ECO:0000256" key="1">
    <source>
        <dbReference type="SAM" id="MobiDB-lite"/>
    </source>
</evidence>
<dbReference type="Proteomes" id="UP001140217">
    <property type="component" value="Unassembled WGS sequence"/>
</dbReference>
<dbReference type="InterPro" id="IPR018608">
    <property type="entry name" value="Gti1/Pac2"/>
</dbReference>
<keyword evidence="3" id="KW-1185">Reference proteome</keyword>
<feature type="region of interest" description="Disordered" evidence="1">
    <location>
        <begin position="200"/>
        <end position="274"/>
    </location>
</feature>
<dbReference type="EMBL" id="JANBUL010000322">
    <property type="protein sequence ID" value="KAJ2776960.1"/>
    <property type="molecule type" value="Genomic_DNA"/>
</dbReference>
<protein>
    <submittedName>
        <fullName evidence="2">Gluconate transport-inducing protein</fullName>
    </submittedName>
</protein>
<evidence type="ECO:0000313" key="3">
    <source>
        <dbReference type="Proteomes" id="UP001140217"/>
    </source>
</evidence>
<gene>
    <name evidence="2" type="primary">PTH2_3</name>
    <name evidence="2" type="ORF">H4R18_005399</name>
</gene>
<evidence type="ECO:0000313" key="2">
    <source>
        <dbReference type="EMBL" id="KAJ2776960.1"/>
    </source>
</evidence>
<feature type="compositionally biased region" description="Basic residues" evidence="1">
    <location>
        <begin position="374"/>
        <end position="397"/>
    </location>
</feature>
<dbReference type="AlphaFoldDB" id="A0A9W8H8P2"/>
<name>A0A9W8H8P2_9FUNG</name>
<proteinExistence type="predicted"/>
<comment type="caution">
    <text evidence="2">The sequence shown here is derived from an EMBL/GenBank/DDBJ whole genome shotgun (WGS) entry which is preliminary data.</text>
</comment>